<feature type="domain" description="YscD cytoplasmic" evidence="2">
    <location>
        <begin position="16"/>
        <end position="74"/>
    </location>
</feature>
<dbReference type="SUPFAM" id="SSF49879">
    <property type="entry name" value="SMAD/FHA domain"/>
    <property type="match status" value="1"/>
</dbReference>
<dbReference type="Pfam" id="PF21934">
    <property type="entry name" value="Yop-YscD_ppl_3rd"/>
    <property type="match status" value="1"/>
</dbReference>
<dbReference type="RefSeq" id="WP_025370779.1">
    <property type="nucleotide sequence ID" value="NZ_CP003915.1"/>
</dbReference>
<dbReference type="InterPro" id="IPR008984">
    <property type="entry name" value="SMAD_FHA_dom_sf"/>
</dbReference>
<dbReference type="EMBL" id="CP003915">
    <property type="protein sequence ID" value="AHG62182.1"/>
    <property type="molecule type" value="Genomic_DNA"/>
</dbReference>
<dbReference type="KEGG" id="amim:MIM_c00790"/>
<sequence>MSVVIEQERETPRLYILSGVHQGGVAPLGSHARYLIGASTDGDIVLRDQDIAAHHVTLELDADKVRLTSHADQVNIERRPLLAPGETYEHRLPFTFSVGSVRMRVAGATHQEKPAAGLAAVGSRAMLPVLAVLLGSLLFALLYIPGMASETTYRPDVGIDRRATPRVAIDVVREQLKTKLIEAGLGNLEVDAVAGQFNVVGEVSEQARKQWHDIQVWFDRTYGASYQLRSNLTLAQAPELFIKAIWLGEAPYIVADSGERRYQGAVVANGWVLEKIGLHELVLARNGRQHVLRY</sequence>
<reference evidence="5 6" key="1">
    <citation type="journal article" date="2014" name="Microbiology">
        <title>Unravelling the complete genome sequence of Advenella mimigardefordensis strain DPN7T and novel insights in the catabolism of the xenobiotic polythioester precursor 3,3'-dithiodipropionate.</title>
        <authorList>
            <person name="Wubbeler J.H."/>
            <person name="Hiessl S."/>
            <person name="Schuldes J."/>
            <person name="Thurmer A."/>
            <person name="Daniel R."/>
            <person name="Steinbuchel A."/>
        </authorList>
    </citation>
    <scope>NUCLEOTIDE SEQUENCE [LARGE SCALE GENOMIC DNA]</scope>
    <source>
        <strain evidence="6">DSM 17166 / LMG 22922 / DPN7</strain>
    </source>
</reference>
<keyword evidence="6" id="KW-1185">Reference proteome</keyword>
<feature type="domain" description="YscD-like Bon-like" evidence="3">
    <location>
        <begin position="172"/>
        <end position="232"/>
    </location>
</feature>
<dbReference type="InterPro" id="IPR032030">
    <property type="entry name" value="YscD_cytoplasmic_dom"/>
</dbReference>
<dbReference type="PATRIC" id="fig|1247726.3.peg.87"/>
<dbReference type="STRING" id="1247726.MIM_c00790"/>
<proteinExistence type="predicted"/>
<dbReference type="Gene3D" id="2.60.200.20">
    <property type="match status" value="1"/>
</dbReference>
<dbReference type="HOGENOM" id="CLU_072998_0_0_4"/>
<dbReference type="InterPro" id="IPR053946">
    <property type="entry name" value="YscD_ppl_3rd"/>
</dbReference>
<evidence type="ECO:0000256" key="1">
    <source>
        <dbReference type="SAM" id="Phobius"/>
    </source>
</evidence>
<evidence type="ECO:0000259" key="4">
    <source>
        <dbReference type="Pfam" id="PF23893"/>
    </source>
</evidence>
<feature type="domain" description="YscD/Y4YQ C-terminal" evidence="4">
    <location>
        <begin position="240"/>
        <end position="292"/>
    </location>
</feature>
<dbReference type="Pfam" id="PF16697">
    <property type="entry name" value="Yop-YscD_cpl"/>
    <property type="match status" value="1"/>
</dbReference>
<dbReference type="InterPro" id="IPR057770">
    <property type="entry name" value="YscD/Y4YQ_C"/>
</dbReference>
<accession>W0P9N4</accession>
<gene>
    <name evidence="5" type="ORF">MIM_c00790</name>
</gene>
<protein>
    <submittedName>
        <fullName evidence="5">Uncharacterized protein</fullName>
    </submittedName>
</protein>
<feature type="transmembrane region" description="Helical" evidence="1">
    <location>
        <begin position="125"/>
        <end position="144"/>
    </location>
</feature>
<name>W0P9N4_ADVMD</name>
<organism evidence="5 6">
    <name type="scientific">Advenella mimigardefordensis (strain DSM 17166 / LMG 22922 / DPN7)</name>
    <dbReference type="NCBI Taxonomy" id="1247726"/>
    <lineage>
        <taxon>Bacteria</taxon>
        <taxon>Pseudomonadati</taxon>
        <taxon>Pseudomonadota</taxon>
        <taxon>Betaproteobacteria</taxon>
        <taxon>Burkholderiales</taxon>
        <taxon>Alcaligenaceae</taxon>
    </lineage>
</organism>
<evidence type="ECO:0000313" key="5">
    <source>
        <dbReference type="EMBL" id="AHG62182.1"/>
    </source>
</evidence>
<dbReference type="Pfam" id="PF23893">
    <property type="entry name" value="Y4YQ_C"/>
    <property type="match status" value="1"/>
</dbReference>
<keyword evidence="1" id="KW-0812">Transmembrane</keyword>
<keyword evidence="1" id="KW-1133">Transmembrane helix</keyword>
<evidence type="ECO:0000259" key="2">
    <source>
        <dbReference type="Pfam" id="PF16697"/>
    </source>
</evidence>
<dbReference type="eggNOG" id="ENOG5032SWF">
    <property type="taxonomic scope" value="Bacteria"/>
</dbReference>
<keyword evidence="1" id="KW-0472">Membrane</keyword>
<dbReference type="AlphaFoldDB" id="W0P9N4"/>
<dbReference type="Proteomes" id="UP000019095">
    <property type="component" value="Chromosome"/>
</dbReference>
<evidence type="ECO:0000259" key="3">
    <source>
        <dbReference type="Pfam" id="PF21934"/>
    </source>
</evidence>
<evidence type="ECO:0000313" key="6">
    <source>
        <dbReference type="Proteomes" id="UP000019095"/>
    </source>
</evidence>
<dbReference type="OrthoDB" id="9156149at2"/>